<dbReference type="STRING" id="29489.VL01_11690"/>
<sequence>MTNKVRWYQPKTWGLLLLTLMLVGCSTRIIYYWLDTAIIWQLDDYFALSSSQKSLLSREVKGLMAWHRQHELPRYARDLDVLAKAVASPMTPAQIETNLDAVQGSLTRTLENTIPRAVRLARTLTDEQVTRFMQDRVKRQQERQQEFADQPKEQMLAEFRDKMNKRLAFWIGEVKPAQAPLVAQWAEWQYELMPPWIEFQTSWTLELDRLMKQRQSPDFTRELTDLLAQGDGLMDGRFTGYTEQSRQRTIEWLSAMSQSLDISQRAHLYSLLKGYARDFSQMTGS</sequence>
<dbReference type="OrthoDB" id="5767052at2"/>
<keyword evidence="1" id="KW-0472">Membrane</keyword>
<keyword evidence="1" id="KW-0812">Transmembrane</keyword>
<evidence type="ECO:0000313" key="2">
    <source>
        <dbReference type="EMBL" id="KXU81412.1"/>
    </source>
</evidence>
<name>A0A175VN67_AEREN</name>
<evidence type="ECO:0000313" key="3">
    <source>
        <dbReference type="Proteomes" id="UP000078435"/>
    </source>
</evidence>
<gene>
    <name evidence="2" type="ORF">LCR_06830</name>
</gene>
<dbReference type="AlphaFoldDB" id="A0A175VN67"/>
<dbReference type="InterPro" id="IPR016875">
    <property type="entry name" value="UCP028200"/>
</dbReference>
<accession>A0A175VN67</accession>
<evidence type="ECO:0000256" key="1">
    <source>
        <dbReference type="SAM" id="Phobius"/>
    </source>
</evidence>
<dbReference type="Pfam" id="PF19795">
    <property type="entry name" value="DUF6279"/>
    <property type="match status" value="1"/>
</dbReference>
<keyword evidence="1" id="KW-1133">Transmembrane helix</keyword>
<organism evidence="2 3">
    <name type="scientific">Aeromonas enteropelogenes</name>
    <name type="common">Aeromonas trota</name>
    <dbReference type="NCBI Taxonomy" id="29489"/>
    <lineage>
        <taxon>Bacteria</taxon>
        <taxon>Pseudomonadati</taxon>
        <taxon>Pseudomonadota</taxon>
        <taxon>Gammaproteobacteria</taxon>
        <taxon>Aeromonadales</taxon>
        <taxon>Aeromonadaceae</taxon>
        <taxon>Aeromonas</taxon>
    </lineage>
</organism>
<dbReference type="PROSITE" id="PS51257">
    <property type="entry name" value="PROKAR_LIPOPROTEIN"/>
    <property type="match status" value="1"/>
</dbReference>
<protein>
    <recommendedName>
        <fullName evidence="4">Lipoprotein</fullName>
    </recommendedName>
</protein>
<comment type="caution">
    <text evidence="2">The sequence shown here is derived from an EMBL/GenBank/DDBJ whole genome shotgun (WGS) entry which is preliminary data.</text>
</comment>
<dbReference type="Proteomes" id="UP000078435">
    <property type="component" value="Unassembled WGS sequence"/>
</dbReference>
<feature type="transmembrane region" description="Helical" evidence="1">
    <location>
        <begin position="12"/>
        <end position="34"/>
    </location>
</feature>
<dbReference type="PIRSF" id="PIRSF028200">
    <property type="entry name" value="UCP028200"/>
    <property type="match status" value="1"/>
</dbReference>
<evidence type="ECO:0008006" key="4">
    <source>
        <dbReference type="Google" id="ProtNLM"/>
    </source>
</evidence>
<dbReference type="RefSeq" id="WP_026456428.1">
    <property type="nucleotide sequence ID" value="NZ_JMGO02000002.1"/>
</dbReference>
<reference evidence="2 3" key="1">
    <citation type="submission" date="2016-02" db="EMBL/GenBank/DDBJ databases">
        <title>Draft genome sequence of Aeromonas trota strain 1999lcr isolated from cerebrospinal fluid (CSF).</title>
        <authorList>
            <person name="Dallagassa C.B."/>
            <person name="Prediger K.C."/>
            <person name="Weiss V.A."/>
            <person name="Assis F.E."/>
            <person name="Baura V."/>
            <person name="Cruz L.M."/>
            <person name="Souza E.M."/>
            <person name="Pedrosa F.O."/>
            <person name="Fadel-Picheth C.M."/>
        </authorList>
    </citation>
    <scope>NUCLEOTIDE SEQUENCE [LARGE SCALE GENOMIC DNA]</scope>
    <source>
        <strain evidence="2 3">1999lcr</strain>
    </source>
</reference>
<proteinExistence type="predicted"/>
<dbReference type="EMBL" id="JMGO02000002">
    <property type="protein sequence ID" value="KXU81412.1"/>
    <property type="molecule type" value="Genomic_DNA"/>
</dbReference>